<protein>
    <submittedName>
        <fullName evidence="1">Uncharacterized protein</fullName>
    </submittedName>
</protein>
<dbReference type="EMBL" id="AAXG02000011">
    <property type="protein sequence ID" value="EDN00520.1"/>
    <property type="molecule type" value="Genomic_DNA"/>
</dbReference>
<sequence>MLGVFFAKRTKQKSDNPANRCAARLWSVHLFYQHMT</sequence>
<name>A6NUH3_9FIRM</name>
<reference evidence="1 2" key="2">
    <citation type="submission" date="2007-06" db="EMBL/GenBank/DDBJ databases">
        <title>Draft genome sequence of Pseudoflavonifractor capillosus ATCC 29799.</title>
        <authorList>
            <person name="Sudarsanam P."/>
            <person name="Ley R."/>
            <person name="Guruge J."/>
            <person name="Turnbaugh P.J."/>
            <person name="Mahowald M."/>
            <person name="Liep D."/>
            <person name="Gordon J."/>
        </authorList>
    </citation>
    <scope>NUCLEOTIDE SEQUENCE [LARGE SCALE GENOMIC DNA]</scope>
    <source>
        <strain evidence="1 2">ATCC 29799</strain>
    </source>
</reference>
<dbReference type="STRING" id="411467.BACCAP_01855"/>
<accession>A6NUH3</accession>
<reference evidence="1 2" key="1">
    <citation type="submission" date="2007-04" db="EMBL/GenBank/DDBJ databases">
        <authorList>
            <person name="Fulton L."/>
            <person name="Clifton S."/>
            <person name="Fulton B."/>
            <person name="Xu J."/>
            <person name="Minx P."/>
            <person name="Pepin K.H."/>
            <person name="Johnson M."/>
            <person name="Thiruvilangam P."/>
            <person name="Bhonagiri V."/>
            <person name="Nash W.E."/>
            <person name="Mardis E.R."/>
            <person name="Wilson R.K."/>
        </authorList>
    </citation>
    <scope>NUCLEOTIDE SEQUENCE [LARGE SCALE GENOMIC DNA]</scope>
    <source>
        <strain evidence="1 2">ATCC 29799</strain>
    </source>
</reference>
<proteinExistence type="predicted"/>
<comment type="caution">
    <text evidence="1">The sequence shown here is derived from an EMBL/GenBank/DDBJ whole genome shotgun (WGS) entry which is preliminary data.</text>
</comment>
<evidence type="ECO:0000313" key="2">
    <source>
        <dbReference type="Proteomes" id="UP000003639"/>
    </source>
</evidence>
<organism evidence="1 2">
    <name type="scientific">Pseudoflavonifractor capillosus ATCC 29799</name>
    <dbReference type="NCBI Taxonomy" id="411467"/>
    <lineage>
        <taxon>Bacteria</taxon>
        <taxon>Bacillati</taxon>
        <taxon>Bacillota</taxon>
        <taxon>Clostridia</taxon>
        <taxon>Eubacteriales</taxon>
        <taxon>Oscillospiraceae</taxon>
        <taxon>Pseudoflavonifractor</taxon>
    </lineage>
</organism>
<dbReference type="Proteomes" id="UP000003639">
    <property type="component" value="Unassembled WGS sequence"/>
</dbReference>
<dbReference type="AlphaFoldDB" id="A6NUH3"/>
<evidence type="ECO:0000313" key="1">
    <source>
        <dbReference type="EMBL" id="EDN00520.1"/>
    </source>
</evidence>
<keyword evidence="2" id="KW-1185">Reference proteome</keyword>
<gene>
    <name evidence="1" type="ORF">BACCAP_01855</name>
</gene>